<evidence type="ECO:0000256" key="8">
    <source>
        <dbReference type="SAM" id="Phobius"/>
    </source>
</evidence>
<evidence type="ECO:0000313" key="10">
    <source>
        <dbReference type="Proteomes" id="UP000237684"/>
    </source>
</evidence>
<dbReference type="FunCoup" id="A0A2S8SRA5">
    <property type="interactions" value="169"/>
</dbReference>
<evidence type="ECO:0000256" key="5">
    <source>
        <dbReference type="ARBA" id="ARBA00022692"/>
    </source>
</evidence>
<dbReference type="InterPro" id="IPR001851">
    <property type="entry name" value="ABC_transp_permease"/>
</dbReference>
<accession>A0A2S8SRA5</accession>
<evidence type="ECO:0000256" key="7">
    <source>
        <dbReference type="ARBA" id="ARBA00023136"/>
    </source>
</evidence>
<keyword evidence="2" id="KW-0813">Transport</keyword>
<dbReference type="PANTHER" id="PTHR32196:SF21">
    <property type="entry name" value="ABC TRANSPORTER PERMEASE PROTEIN YPHD-RELATED"/>
    <property type="match status" value="1"/>
</dbReference>
<dbReference type="Pfam" id="PF02653">
    <property type="entry name" value="BPD_transp_2"/>
    <property type="match status" value="1"/>
</dbReference>
<feature type="transmembrane region" description="Helical" evidence="8">
    <location>
        <begin position="90"/>
        <end position="111"/>
    </location>
</feature>
<feature type="transmembrane region" description="Helical" evidence="8">
    <location>
        <begin position="123"/>
        <end position="146"/>
    </location>
</feature>
<feature type="transmembrane region" description="Helical" evidence="8">
    <location>
        <begin position="12"/>
        <end position="30"/>
    </location>
</feature>
<keyword evidence="10" id="KW-1185">Reference proteome</keyword>
<dbReference type="Proteomes" id="UP000237684">
    <property type="component" value="Unassembled WGS sequence"/>
</dbReference>
<gene>
    <name evidence="9" type="ORF">B1R32_1136</name>
</gene>
<reference evidence="9 10" key="1">
    <citation type="journal article" date="2018" name="Syst. Appl. Microbiol.">
        <title>Abditibacterium utsteinense sp. nov., the first cultivated member of candidate phylum FBP, isolated from ice-free Antarctic soil samples.</title>
        <authorList>
            <person name="Tahon G."/>
            <person name="Tytgat B."/>
            <person name="Lebbe L."/>
            <person name="Carlier A."/>
            <person name="Willems A."/>
        </authorList>
    </citation>
    <scope>NUCLEOTIDE SEQUENCE [LARGE SCALE GENOMIC DNA]</scope>
    <source>
        <strain evidence="9 10">LMG 29911</strain>
    </source>
</reference>
<name>A0A2S8SRA5_9BACT</name>
<dbReference type="EMBL" id="NIGF01000013">
    <property type="protein sequence ID" value="PQV63279.1"/>
    <property type="molecule type" value="Genomic_DNA"/>
</dbReference>
<protein>
    <submittedName>
        <fullName evidence="9">Ribose transport system permease protein/inositol transport system permease protein</fullName>
    </submittedName>
</protein>
<evidence type="ECO:0000256" key="6">
    <source>
        <dbReference type="ARBA" id="ARBA00022989"/>
    </source>
</evidence>
<keyword evidence="5 8" id="KW-0812">Transmembrane</keyword>
<feature type="transmembrane region" description="Helical" evidence="8">
    <location>
        <begin position="208"/>
        <end position="227"/>
    </location>
</feature>
<dbReference type="RefSeq" id="WP_106380524.1">
    <property type="nucleotide sequence ID" value="NZ_NIGF01000013.1"/>
</dbReference>
<keyword evidence="4" id="KW-0997">Cell inner membrane</keyword>
<evidence type="ECO:0000256" key="3">
    <source>
        <dbReference type="ARBA" id="ARBA00022475"/>
    </source>
</evidence>
<evidence type="ECO:0000256" key="4">
    <source>
        <dbReference type="ARBA" id="ARBA00022519"/>
    </source>
</evidence>
<dbReference type="AlphaFoldDB" id="A0A2S8SRA5"/>
<keyword evidence="3" id="KW-1003">Cell membrane</keyword>
<dbReference type="CDD" id="cd06579">
    <property type="entry name" value="TM_PBP1_transp_AraH_like"/>
    <property type="match status" value="1"/>
</dbReference>
<dbReference type="PANTHER" id="PTHR32196">
    <property type="entry name" value="ABC TRANSPORTER PERMEASE PROTEIN YPHD-RELATED-RELATED"/>
    <property type="match status" value="1"/>
</dbReference>
<comment type="subcellular location">
    <subcellularLocation>
        <location evidence="1">Cell membrane</location>
        <topology evidence="1">Multi-pass membrane protein</topology>
    </subcellularLocation>
</comment>
<proteinExistence type="predicted"/>
<evidence type="ECO:0000313" key="9">
    <source>
        <dbReference type="EMBL" id="PQV63279.1"/>
    </source>
</evidence>
<dbReference type="InParanoid" id="A0A2S8SRA5"/>
<dbReference type="OrthoDB" id="9799990at2"/>
<evidence type="ECO:0000256" key="2">
    <source>
        <dbReference type="ARBA" id="ARBA00022448"/>
    </source>
</evidence>
<keyword evidence="7 8" id="KW-0472">Membrane</keyword>
<keyword evidence="6 8" id="KW-1133">Transmembrane helix</keyword>
<sequence>MTISKIKSHASQGIMEIVLVLICIGLAFKAPNFWTLGNALNILQNESMKGLIAFGMTMVIISGDIDLSVASMVAFAGCLAAYLTKAGVPLALGIPITLLVGALIGSFTGFLRSQFRVPTFITTLALLTGLRGAALMLTGGFALTPYSENFNFLGGGTVLGIPFPAILFLLTFGIAHFVMNYTAFGRAIYAVGGNAEATRLSGINVGRIRIAVLAITAMLAALAGIMLSSRMLSGDPTVAQGWELDIIAAVIIGGTSLSGGAGKVWGTFIGVIFIGVIVNGMTLLNVPPYGQYLVRGFLILSAVMLSQLNQKTA</sequence>
<organism evidence="9 10">
    <name type="scientific">Abditibacterium utsteinense</name>
    <dbReference type="NCBI Taxonomy" id="1960156"/>
    <lineage>
        <taxon>Bacteria</taxon>
        <taxon>Pseudomonadati</taxon>
        <taxon>Abditibacteriota</taxon>
        <taxon>Abditibacteriia</taxon>
        <taxon>Abditibacteriales</taxon>
        <taxon>Abditibacteriaceae</taxon>
        <taxon>Abditibacterium</taxon>
    </lineage>
</organism>
<evidence type="ECO:0000256" key="1">
    <source>
        <dbReference type="ARBA" id="ARBA00004651"/>
    </source>
</evidence>
<dbReference type="GO" id="GO:0022857">
    <property type="term" value="F:transmembrane transporter activity"/>
    <property type="evidence" value="ECO:0007669"/>
    <property type="project" value="InterPro"/>
</dbReference>
<dbReference type="GO" id="GO:0005886">
    <property type="term" value="C:plasma membrane"/>
    <property type="evidence" value="ECO:0007669"/>
    <property type="project" value="UniProtKB-SubCell"/>
</dbReference>
<feature type="transmembrane region" description="Helical" evidence="8">
    <location>
        <begin position="51"/>
        <end position="84"/>
    </location>
</feature>
<comment type="caution">
    <text evidence="9">The sequence shown here is derived from an EMBL/GenBank/DDBJ whole genome shotgun (WGS) entry which is preliminary data.</text>
</comment>
<feature type="transmembrane region" description="Helical" evidence="8">
    <location>
        <begin position="152"/>
        <end position="178"/>
    </location>
</feature>
<feature type="transmembrane region" description="Helical" evidence="8">
    <location>
        <begin position="264"/>
        <end position="283"/>
    </location>
</feature>